<accession>A0A1Q8Y9J6</accession>
<keyword evidence="2" id="KW-1185">Reference proteome</keyword>
<evidence type="ECO:0000313" key="2">
    <source>
        <dbReference type="Proteomes" id="UP000185911"/>
    </source>
</evidence>
<sequence>MSAHPHLRAEGFCIRNVDRDFVEWHRGRLRYMLWAIDVDLPAVQSRVAAAQSHLDGLLLGGYARQPHISLALCGFPGAQPLLPDEFDGSLLEQQVASLQQAQTAPFDITVGGLLSFGSAPYLGLTDNSGGIAKIRFCLSLGNDTRAYIPHVTVGLYADAWPTDSVRPRLTDFAPCPALNLKVARIGLFAYDAPSIGGRLDCLATYDLEEKRLSWHGVPLFESEYLT</sequence>
<dbReference type="Gene3D" id="3.90.1140.10">
    <property type="entry name" value="Cyclic phosphodiesterase"/>
    <property type="match status" value="1"/>
</dbReference>
<proteinExistence type="predicted"/>
<dbReference type="RefSeq" id="WP_083634061.1">
    <property type="nucleotide sequence ID" value="NZ_MSYM01000019.1"/>
</dbReference>
<dbReference type="Proteomes" id="UP000185911">
    <property type="component" value="Unassembled WGS sequence"/>
</dbReference>
<dbReference type="InterPro" id="IPR009097">
    <property type="entry name" value="Cyclic_Pdiesterase"/>
</dbReference>
<organism evidence="1 2">
    <name type="scientific">Rhodoferax antarcticus ANT.BR</name>
    <dbReference type="NCBI Taxonomy" id="1111071"/>
    <lineage>
        <taxon>Bacteria</taxon>
        <taxon>Pseudomonadati</taxon>
        <taxon>Pseudomonadota</taxon>
        <taxon>Betaproteobacteria</taxon>
        <taxon>Burkholderiales</taxon>
        <taxon>Comamonadaceae</taxon>
        <taxon>Rhodoferax</taxon>
    </lineage>
</organism>
<dbReference type="Pfam" id="PF13563">
    <property type="entry name" value="2_5_RNA_ligase2"/>
    <property type="match status" value="1"/>
</dbReference>
<dbReference type="SUPFAM" id="SSF55144">
    <property type="entry name" value="LigT-like"/>
    <property type="match status" value="1"/>
</dbReference>
<dbReference type="AlphaFoldDB" id="A0A1Q8Y9J6"/>
<comment type="caution">
    <text evidence="1">The sequence shown here is derived from an EMBL/GenBank/DDBJ whole genome shotgun (WGS) entry which is preliminary data.</text>
</comment>
<dbReference type="EMBL" id="MSYM01000019">
    <property type="protein sequence ID" value="OLP04673.1"/>
    <property type="molecule type" value="Genomic_DNA"/>
</dbReference>
<protein>
    <recommendedName>
        <fullName evidence="3">2'-5' RNA ligase</fullName>
    </recommendedName>
</protein>
<name>A0A1Q8Y9J6_9BURK</name>
<reference evidence="1 2" key="1">
    <citation type="submission" date="2017-01" db="EMBL/GenBank/DDBJ databases">
        <title>Genome sequence of Rhodoferax antarcticus ANT.BR, a psychrophilic purple nonsulfur bacterium from an Antarctic microbial mat.</title>
        <authorList>
            <person name="Baker J."/>
            <person name="Riester C."/>
            <person name="Skinner B."/>
            <person name="Newell A."/>
            <person name="Swingley W."/>
            <person name="Madigan M."/>
            <person name="Jung D."/>
            <person name="Asao M."/>
            <person name="Chen M."/>
            <person name="Loughlin P."/>
            <person name="Pan H."/>
            <person name="Lin S."/>
            <person name="Li N."/>
            <person name="Shaw J."/>
            <person name="Prado M."/>
            <person name="Sherman C."/>
            <person name="Li X."/>
            <person name="Tang J."/>
            <person name="Blankenship R."/>
            <person name="Zhao T."/>
            <person name="Touchman J."/>
            <person name="Sattley M."/>
        </authorList>
    </citation>
    <scope>NUCLEOTIDE SEQUENCE [LARGE SCALE GENOMIC DNA]</scope>
    <source>
        <strain evidence="1 2">ANT.BR</strain>
    </source>
</reference>
<evidence type="ECO:0000313" key="1">
    <source>
        <dbReference type="EMBL" id="OLP04673.1"/>
    </source>
</evidence>
<evidence type="ECO:0008006" key="3">
    <source>
        <dbReference type="Google" id="ProtNLM"/>
    </source>
</evidence>
<gene>
    <name evidence="1" type="ORF">BLL52_3994</name>
</gene>